<evidence type="ECO:0000313" key="2">
    <source>
        <dbReference type="Proteomes" id="UP000609323"/>
    </source>
</evidence>
<dbReference type="Pfam" id="PF14038">
    <property type="entry name" value="YqzE"/>
    <property type="match status" value="1"/>
</dbReference>
<gene>
    <name evidence="1" type="ORF">GCM10010917_31800</name>
</gene>
<comment type="caution">
    <text evidence="1">The sequence shown here is derived from an EMBL/GenBank/DDBJ whole genome shotgun (WGS) entry which is preliminary data.</text>
</comment>
<reference evidence="2" key="1">
    <citation type="journal article" date="2019" name="Int. J. Syst. Evol. Microbiol.">
        <title>The Global Catalogue of Microorganisms (GCM) 10K type strain sequencing project: providing services to taxonomists for standard genome sequencing and annotation.</title>
        <authorList>
            <consortium name="The Broad Institute Genomics Platform"/>
            <consortium name="The Broad Institute Genome Sequencing Center for Infectious Disease"/>
            <person name="Wu L."/>
            <person name="Ma J."/>
        </authorList>
    </citation>
    <scope>NUCLEOTIDE SEQUENCE [LARGE SCALE GENOMIC DNA]</scope>
    <source>
        <strain evidence="2">CGMCC 1.15044</strain>
    </source>
</reference>
<sequence>MAKGDELVRFITERVVDYVETPKEVRKVRKQVKEPWSTKWFGMLPASLSMWGQNTFKRKRRNIR</sequence>
<dbReference type="EMBL" id="BMHF01000012">
    <property type="protein sequence ID" value="GGA44160.1"/>
    <property type="molecule type" value="Genomic_DNA"/>
</dbReference>
<protein>
    <recommendedName>
        <fullName evidence="3">YqzE family protein</fullName>
    </recommendedName>
</protein>
<dbReference type="InterPro" id="IPR025622">
    <property type="entry name" value="YqzE"/>
</dbReference>
<accession>A0ABQ1GI59</accession>
<evidence type="ECO:0000313" key="1">
    <source>
        <dbReference type="EMBL" id="GGA44160.1"/>
    </source>
</evidence>
<evidence type="ECO:0008006" key="3">
    <source>
        <dbReference type="Google" id="ProtNLM"/>
    </source>
</evidence>
<dbReference type="RefSeq" id="WP_094096027.1">
    <property type="nucleotide sequence ID" value="NZ_BMHF01000012.1"/>
</dbReference>
<organism evidence="1 2">
    <name type="scientific">Paenibacillus physcomitrellae</name>
    <dbReference type="NCBI Taxonomy" id="1619311"/>
    <lineage>
        <taxon>Bacteria</taxon>
        <taxon>Bacillati</taxon>
        <taxon>Bacillota</taxon>
        <taxon>Bacilli</taxon>
        <taxon>Bacillales</taxon>
        <taxon>Paenibacillaceae</taxon>
        <taxon>Paenibacillus</taxon>
    </lineage>
</organism>
<dbReference type="Proteomes" id="UP000609323">
    <property type="component" value="Unassembled WGS sequence"/>
</dbReference>
<keyword evidence="2" id="KW-1185">Reference proteome</keyword>
<proteinExistence type="predicted"/>
<name>A0ABQ1GI59_9BACL</name>